<dbReference type="Proteomes" id="UP000823941">
    <property type="component" value="Chromosome 14"/>
</dbReference>
<feature type="transmembrane region" description="Helical" evidence="1">
    <location>
        <begin position="192"/>
        <end position="215"/>
    </location>
</feature>
<keyword evidence="1" id="KW-0472">Membrane</keyword>
<feature type="transmembrane region" description="Helical" evidence="1">
    <location>
        <begin position="23"/>
        <end position="47"/>
    </location>
</feature>
<evidence type="ECO:0000256" key="1">
    <source>
        <dbReference type="SAM" id="Phobius"/>
    </source>
</evidence>
<reference evidence="2 3" key="1">
    <citation type="submission" date="2021-06" db="EMBL/GenBank/DDBJ databases">
        <title>A haploid diamondback moth (Plutella xylostella L.) genome assembly resolves 31 chromosomes and identifies a diamide resistance mutation.</title>
        <authorList>
            <person name="Ward C.M."/>
            <person name="Perry K.D."/>
            <person name="Baker G."/>
            <person name="Powis K."/>
            <person name="Heckel D.G."/>
            <person name="Baxter S.W."/>
        </authorList>
    </citation>
    <scope>NUCLEOTIDE SEQUENCE [LARGE SCALE GENOMIC DNA]</scope>
    <source>
        <strain evidence="2 3">LV</strain>
        <tissue evidence="2">Single pupa</tissue>
    </source>
</reference>
<feature type="transmembrane region" description="Helical" evidence="1">
    <location>
        <begin position="282"/>
        <end position="301"/>
    </location>
</feature>
<keyword evidence="1" id="KW-0812">Transmembrane</keyword>
<feature type="transmembrane region" description="Helical" evidence="1">
    <location>
        <begin position="370"/>
        <end position="387"/>
    </location>
</feature>
<gene>
    <name evidence="2" type="ORF">JYU34_010034</name>
</gene>
<name>A0ABQ7QL73_PLUXY</name>
<feature type="transmembrane region" description="Helical" evidence="1">
    <location>
        <begin position="399"/>
        <end position="423"/>
    </location>
</feature>
<sequence>MSDNSELRVESFQVDQPRKNKSYLLTLLVYIGVSGCLAAIVSIPRAALNKALGEAFYGIPRRSRFDTILDIIHTSVGTVASLVWTRCISAPHRRLVVAQIGLTASTTWLACQYSAWRPTSDWSAYVPHFLINCFGSVFLADTSVHDLARRLHSDTRGLYVTQTWVKFVKLISVAGTHMLLSLTPDVWHPKTTVAAAVISVVLLAFLIVQSIRGLFTEDQVEQPMSCDDAGGGPAGGVGGARRELAACALAAAAVALFTGQRAATKFTYYMYRDVLSFTDGHIRLIIGLQFMAFSASLAFSAHIQKLRPNSTPALLVSGIVIGVISRGMCIFVYPGTLPVGTATVLVYVSLVFSAFGPVPEPILRTEALGGWRAAALVQYAGLAMILADRGGSLLIEPTYYALVTYVNANPFTLTVALLILAYASNRISKKIK</sequence>
<feature type="transmembrane region" description="Helical" evidence="1">
    <location>
        <begin position="313"/>
        <end position="333"/>
    </location>
</feature>
<dbReference type="EMBL" id="JAHIBW010000014">
    <property type="protein sequence ID" value="KAG7304688.1"/>
    <property type="molecule type" value="Genomic_DNA"/>
</dbReference>
<organism evidence="2 3">
    <name type="scientific">Plutella xylostella</name>
    <name type="common">Diamondback moth</name>
    <name type="synonym">Plutella maculipennis</name>
    <dbReference type="NCBI Taxonomy" id="51655"/>
    <lineage>
        <taxon>Eukaryota</taxon>
        <taxon>Metazoa</taxon>
        <taxon>Ecdysozoa</taxon>
        <taxon>Arthropoda</taxon>
        <taxon>Hexapoda</taxon>
        <taxon>Insecta</taxon>
        <taxon>Pterygota</taxon>
        <taxon>Neoptera</taxon>
        <taxon>Endopterygota</taxon>
        <taxon>Lepidoptera</taxon>
        <taxon>Glossata</taxon>
        <taxon>Ditrysia</taxon>
        <taxon>Yponomeutoidea</taxon>
        <taxon>Plutellidae</taxon>
        <taxon>Plutella</taxon>
    </lineage>
</organism>
<protein>
    <submittedName>
        <fullName evidence="2">Uncharacterized protein</fullName>
    </submittedName>
</protein>
<accession>A0ABQ7QL73</accession>
<evidence type="ECO:0000313" key="2">
    <source>
        <dbReference type="EMBL" id="KAG7304688.1"/>
    </source>
</evidence>
<evidence type="ECO:0000313" key="3">
    <source>
        <dbReference type="Proteomes" id="UP000823941"/>
    </source>
</evidence>
<keyword evidence="3" id="KW-1185">Reference proteome</keyword>
<feature type="transmembrane region" description="Helical" evidence="1">
    <location>
        <begin position="244"/>
        <end position="262"/>
    </location>
</feature>
<proteinExistence type="predicted"/>
<keyword evidence="1" id="KW-1133">Transmembrane helix</keyword>
<feature type="transmembrane region" description="Helical" evidence="1">
    <location>
        <begin position="339"/>
        <end position="358"/>
    </location>
</feature>
<comment type="caution">
    <text evidence="2">The sequence shown here is derived from an EMBL/GenBank/DDBJ whole genome shotgun (WGS) entry which is preliminary data.</text>
</comment>